<evidence type="ECO:0000313" key="2">
    <source>
        <dbReference type="Proteomes" id="UP000270094"/>
    </source>
</evidence>
<dbReference type="SUPFAM" id="SSF53067">
    <property type="entry name" value="Actin-like ATPase domain"/>
    <property type="match status" value="1"/>
</dbReference>
<evidence type="ECO:0008006" key="3">
    <source>
        <dbReference type="Google" id="ProtNLM"/>
    </source>
</evidence>
<dbReference type="Pfam" id="PF00022">
    <property type="entry name" value="Actin"/>
    <property type="match status" value="1"/>
</dbReference>
<dbReference type="Proteomes" id="UP000270094">
    <property type="component" value="Unassembled WGS sequence"/>
</dbReference>
<gene>
    <name evidence="1" type="ORF">SVUK_LOCUS13135</name>
</gene>
<dbReference type="Gene3D" id="3.30.420.40">
    <property type="match status" value="2"/>
</dbReference>
<proteinExistence type="predicted"/>
<dbReference type="InterPro" id="IPR004000">
    <property type="entry name" value="Actin"/>
</dbReference>
<dbReference type="InterPro" id="IPR043129">
    <property type="entry name" value="ATPase_NBD"/>
</dbReference>
<evidence type="ECO:0000313" key="1">
    <source>
        <dbReference type="EMBL" id="VDM78137.1"/>
    </source>
</evidence>
<accession>A0A3P7JPH7</accession>
<name>A0A3P7JPH7_STRVU</name>
<dbReference type="EMBL" id="UYYB01101105">
    <property type="protein sequence ID" value="VDM78137.1"/>
    <property type="molecule type" value="Genomic_DNA"/>
</dbReference>
<dbReference type="AlphaFoldDB" id="A0A3P7JPH7"/>
<dbReference type="OrthoDB" id="421448at2759"/>
<protein>
    <recommendedName>
        <fullName evidence="3">Actin-related protein 3</fullName>
    </recommendedName>
</protein>
<sequence>MKDFARKLQRDIKRISENRLAISEALSGGKLKPKPIDVQVISHEMQRYAVWFGGSMLASTPAFYKVSHTKEEYMERGPSICRHDPVFGALT</sequence>
<reference evidence="1 2" key="1">
    <citation type="submission" date="2018-11" db="EMBL/GenBank/DDBJ databases">
        <authorList>
            <consortium name="Pathogen Informatics"/>
        </authorList>
    </citation>
    <scope>NUCLEOTIDE SEQUENCE [LARGE SCALE GENOMIC DNA]</scope>
</reference>
<organism evidence="1 2">
    <name type="scientific">Strongylus vulgaris</name>
    <name type="common">Blood worm</name>
    <dbReference type="NCBI Taxonomy" id="40348"/>
    <lineage>
        <taxon>Eukaryota</taxon>
        <taxon>Metazoa</taxon>
        <taxon>Ecdysozoa</taxon>
        <taxon>Nematoda</taxon>
        <taxon>Chromadorea</taxon>
        <taxon>Rhabditida</taxon>
        <taxon>Rhabditina</taxon>
        <taxon>Rhabditomorpha</taxon>
        <taxon>Strongyloidea</taxon>
        <taxon>Strongylidae</taxon>
        <taxon>Strongylus</taxon>
    </lineage>
</organism>
<keyword evidence="2" id="KW-1185">Reference proteome</keyword>